<sequence>MNKLLFATGRDAGAVIARLTLGLIIFPHGAQKVFGWFNGPGFEKEMHFFTTQLHLPWLVGLMVIITEFAGSLCLLAGLAARCWALATIALFTGIILLEHLQFGFFMNWFGNQKGEGFEYHLLVIGLALIVLLKGAGSLSADRLIMPAAGRK</sequence>
<organism evidence="8 9">
    <name type="scientific">Pedobacter yulinensis</name>
    <dbReference type="NCBI Taxonomy" id="2126353"/>
    <lineage>
        <taxon>Bacteria</taxon>
        <taxon>Pseudomonadati</taxon>
        <taxon>Bacteroidota</taxon>
        <taxon>Sphingobacteriia</taxon>
        <taxon>Sphingobacteriales</taxon>
        <taxon>Sphingobacteriaceae</taxon>
        <taxon>Pedobacter</taxon>
    </lineage>
</organism>
<keyword evidence="4 7" id="KW-0812">Transmembrane</keyword>
<keyword evidence="6 7" id="KW-0472">Membrane</keyword>
<evidence type="ECO:0000256" key="6">
    <source>
        <dbReference type="ARBA" id="ARBA00023136"/>
    </source>
</evidence>
<dbReference type="AlphaFoldDB" id="A0A2T3HI11"/>
<protein>
    <recommendedName>
        <fullName evidence="10">DoxX family protein</fullName>
    </recommendedName>
</protein>
<dbReference type="GO" id="GO:0005886">
    <property type="term" value="C:plasma membrane"/>
    <property type="evidence" value="ECO:0007669"/>
    <property type="project" value="UniProtKB-SubCell"/>
</dbReference>
<dbReference type="InterPro" id="IPR051907">
    <property type="entry name" value="DoxX-like_oxidoreductase"/>
</dbReference>
<feature type="transmembrane region" description="Helical" evidence="7">
    <location>
        <begin position="83"/>
        <end position="105"/>
    </location>
</feature>
<keyword evidence="3" id="KW-1003">Cell membrane</keyword>
<evidence type="ECO:0000256" key="5">
    <source>
        <dbReference type="ARBA" id="ARBA00022989"/>
    </source>
</evidence>
<evidence type="ECO:0000256" key="4">
    <source>
        <dbReference type="ARBA" id="ARBA00022692"/>
    </source>
</evidence>
<dbReference type="OrthoDB" id="346004at2"/>
<accession>A0A2T3HI11</accession>
<evidence type="ECO:0000313" key="8">
    <source>
        <dbReference type="EMBL" id="PST82085.1"/>
    </source>
</evidence>
<dbReference type="Pfam" id="PF07681">
    <property type="entry name" value="DoxX"/>
    <property type="match status" value="1"/>
</dbReference>
<proteinExistence type="inferred from homology"/>
<dbReference type="PANTHER" id="PTHR33452">
    <property type="entry name" value="OXIDOREDUCTASE CATD-RELATED"/>
    <property type="match status" value="1"/>
</dbReference>
<keyword evidence="5 7" id="KW-1133">Transmembrane helix</keyword>
<dbReference type="Proteomes" id="UP000240912">
    <property type="component" value="Unassembled WGS sequence"/>
</dbReference>
<comment type="similarity">
    <text evidence="2">Belongs to the DoxX family.</text>
</comment>
<dbReference type="InterPro" id="IPR032808">
    <property type="entry name" value="DoxX"/>
</dbReference>
<gene>
    <name evidence="8" type="ORF">C7T94_14860</name>
</gene>
<dbReference type="RefSeq" id="WP_107216207.1">
    <property type="nucleotide sequence ID" value="NZ_KZ686270.1"/>
</dbReference>
<evidence type="ECO:0008006" key="10">
    <source>
        <dbReference type="Google" id="ProtNLM"/>
    </source>
</evidence>
<evidence type="ECO:0000313" key="9">
    <source>
        <dbReference type="Proteomes" id="UP000240912"/>
    </source>
</evidence>
<comment type="subcellular location">
    <subcellularLocation>
        <location evidence="1">Cell membrane</location>
        <topology evidence="1">Multi-pass membrane protein</topology>
    </subcellularLocation>
</comment>
<reference evidence="8 9" key="1">
    <citation type="submission" date="2018-03" db="EMBL/GenBank/DDBJ databases">
        <authorList>
            <person name="Keele B.F."/>
        </authorList>
    </citation>
    <scope>NUCLEOTIDE SEQUENCE [LARGE SCALE GENOMIC DNA]</scope>
    <source>
        <strain evidence="8 9">YL28-9</strain>
    </source>
</reference>
<dbReference type="PANTHER" id="PTHR33452:SF1">
    <property type="entry name" value="INNER MEMBRANE PROTEIN YPHA-RELATED"/>
    <property type="match status" value="1"/>
</dbReference>
<evidence type="ECO:0000256" key="3">
    <source>
        <dbReference type="ARBA" id="ARBA00022475"/>
    </source>
</evidence>
<evidence type="ECO:0000256" key="1">
    <source>
        <dbReference type="ARBA" id="ARBA00004651"/>
    </source>
</evidence>
<name>A0A2T3HI11_9SPHI</name>
<comment type="caution">
    <text evidence="8">The sequence shown here is derived from an EMBL/GenBank/DDBJ whole genome shotgun (WGS) entry which is preliminary data.</text>
</comment>
<feature type="transmembrane region" description="Helical" evidence="7">
    <location>
        <begin position="12"/>
        <end position="30"/>
    </location>
</feature>
<evidence type="ECO:0000256" key="2">
    <source>
        <dbReference type="ARBA" id="ARBA00006679"/>
    </source>
</evidence>
<dbReference type="EMBL" id="PYLS01000006">
    <property type="protein sequence ID" value="PST82085.1"/>
    <property type="molecule type" value="Genomic_DNA"/>
</dbReference>
<evidence type="ECO:0000256" key="7">
    <source>
        <dbReference type="SAM" id="Phobius"/>
    </source>
</evidence>
<feature type="transmembrane region" description="Helical" evidence="7">
    <location>
        <begin position="55"/>
        <end position="76"/>
    </location>
</feature>
<keyword evidence="9" id="KW-1185">Reference proteome</keyword>
<feature type="transmembrane region" description="Helical" evidence="7">
    <location>
        <begin position="117"/>
        <end position="135"/>
    </location>
</feature>